<dbReference type="EMBL" id="PPTU01000009">
    <property type="protein sequence ID" value="RDB70558.1"/>
    <property type="molecule type" value="Genomic_DNA"/>
</dbReference>
<gene>
    <name evidence="6" type="ORF">C1875_07260</name>
</gene>
<reference evidence="6 7" key="1">
    <citation type="journal article" date="2018" name="Elife">
        <title>Discovery and characterization of a prevalent human gut bacterial enzyme sufficient for the inactivation of a family of plant toxins.</title>
        <authorList>
            <person name="Koppel N."/>
            <person name="Bisanz J.E."/>
            <person name="Pandelia M.E."/>
            <person name="Turnbaugh P.J."/>
            <person name="Balskus E.P."/>
        </authorList>
    </citation>
    <scope>NUCLEOTIDE SEQUENCE [LARGE SCALE GENOMIC DNA]</scope>
    <source>
        <strain evidence="6 7">W1 BHI 6</strain>
    </source>
</reference>
<dbReference type="PROSITE" id="PS50931">
    <property type="entry name" value="HTH_LYSR"/>
    <property type="match status" value="1"/>
</dbReference>
<dbReference type="InterPro" id="IPR005119">
    <property type="entry name" value="LysR_subst-bd"/>
</dbReference>
<dbReference type="SUPFAM" id="SSF53850">
    <property type="entry name" value="Periplasmic binding protein-like II"/>
    <property type="match status" value="1"/>
</dbReference>
<dbReference type="PRINTS" id="PR00039">
    <property type="entry name" value="HTHLYSR"/>
</dbReference>
<proteinExistence type="inferred from homology"/>
<keyword evidence="4" id="KW-0804">Transcription</keyword>
<dbReference type="InterPro" id="IPR000847">
    <property type="entry name" value="LysR_HTH_N"/>
</dbReference>
<evidence type="ECO:0000256" key="3">
    <source>
        <dbReference type="ARBA" id="ARBA00023125"/>
    </source>
</evidence>
<sequence>MNIESCREFIELAQCLNFTEAAGNLNITQPALSKHMLALEKEFGIELLDRGKKGVQLTEGGRILFESAGVIVNEYDKTRNTLEQLKAKRPIHVVGHMEDSDIASLASMTAMIARENHHANIVFDRNIDDPFTLLSRESIDLFIGYTNPRHAEQEGLISRPFVSIQLLAIVENDHPLANRTSISWKDLQTQTLVKFMSDKTNPAWDQIEAACIDHGFEPKTRPVSAGNNVEFFSTPLRGNILIWKKTQKQIGLLLETGKRTGIPIEEKDKNLVAYAVYHPRNEERLRDFFAAAEEAQTLLDRRKDRKSEQ</sequence>
<evidence type="ECO:0000256" key="1">
    <source>
        <dbReference type="ARBA" id="ARBA00009437"/>
    </source>
</evidence>
<dbReference type="GO" id="GO:0005829">
    <property type="term" value="C:cytosol"/>
    <property type="evidence" value="ECO:0007669"/>
    <property type="project" value="TreeGrafter"/>
</dbReference>
<evidence type="ECO:0000259" key="5">
    <source>
        <dbReference type="PROSITE" id="PS50931"/>
    </source>
</evidence>
<dbReference type="Pfam" id="PF00126">
    <property type="entry name" value="HTH_1"/>
    <property type="match status" value="1"/>
</dbReference>
<dbReference type="Proteomes" id="UP000253970">
    <property type="component" value="Unassembled WGS sequence"/>
</dbReference>
<dbReference type="GO" id="GO:0003700">
    <property type="term" value="F:DNA-binding transcription factor activity"/>
    <property type="evidence" value="ECO:0007669"/>
    <property type="project" value="InterPro"/>
</dbReference>
<dbReference type="InterPro" id="IPR036390">
    <property type="entry name" value="WH_DNA-bd_sf"/>
</dbReference>
<dbReference type="PANTHER" id="PTHR30419">
    <property type="entry name" value="HTH-TYPE TRANSCRIPTIONAL REGULATOR YBHD"/>
    <property type="match status" value="1"/>
</dbReference>
<dbReference type="SUPFAM" id="SSF46785">
    <property type="entry name" value="Winged helix' DNA-binding domain"/>
    <property type="match status" value="1"/>
</dbReference>
<evidence type="ECO:0000313" key="6">
    <source>
        <dbReference type="EMBL" id="RDB70558.1"/>
    </source>
</evidence>
<dbReference type="PANTHER" id="PTHR30419:SF8">
    <property type="entry name" value="NITROGEN ASSIMILATION TRANSCRIPTIONAL ACTIVATOR-RELATED"/>
    <property type="match status" value="1"/>
</dbReference>
<dbReference type="Gene3D" id="3.40.190.290">
    <property type="match status" value="1"/>
</dbReference>
<protein>
    <submittedName>
        <fullName evidence="6">LysR family transcriptional regulator</fullName>
    </submittedName>
</protein>
<evidence type="ECO:0000256" key="4">
    <source>
        <dbReference type="ARBA" id="ARBA00023163"/>
    </source>
</evidence>
<comment type="similarity">
    <text evidence="1">Belongs to the LysR transcriptional regulatory family.</text>
</comment>
<comment type="caution">
    <text evidence="6">The sequence shown here is derived from an EMBL/GenBank/DDBJ whole genome shotgun (WGS) entry which is preliminary data.</text>
</comment>
<evidence type="ECO:0000256" key="2">
    <source>
        <dbReference type="ARBA" id="ARBA00023015"/>
    </source>
</evidence>
<dbReference type="InterPro" id="IPR036388">
    <property type="entry name" value="WH-like_DNA-bd_sf"/>
</dbReference>
<dbReference type="Gene3D" id="1.10.10.10">
    <property type="entry name" value="Winged helix-like DNA-binding domain superfamily/Winged helix DNA-binding domain"/>
    <property type="match status" value="1"/>
</dbReference>
<evidence type="ECO:0000313" key="7">
    <source>
        <dbReference type="Proteomes" id="UP000253970"/>
    </source>
</evidence>
<feature type="domain" description="HTH lysR-type" evidence="5">
    <location>
        <begin position="1"/>
        <end position="58"/>
    </location>
</feature>
<dbReference type="AlphaFoldDB" id="A0A369MG19"/>
<name>A0A369MG19_EGGLN</name>
<dbReference type="InterPro" id="IPR050950">
    <property type="entry name" value="HTH-type_LysR_regulators"/>
</dbReference>
<dbReference type="CDD" id="cd05466">
    <property type="entry name" value="PBP2_LTTR_substrate"/>
    <property type="match status" value="1"/>
</dbReference>
<dbReference type="RefSeq" id="WP_114533776.1">
    <property type="nucleotide sequence ID" value="NZ_JAQDVM010000015.1"/>
</dbReference>
<organism evidence="6 7">
    <name type="scientific">Eggerthella lenta</name>
    <name type="common">Eubacterium lentum</name>
    <dbReference type="NCBI Taxonomy" id="84112"/>
    <lineage>
        <taxon>Bacteria</taxon>
        <taxon>Bacillati</taxon>
        <taxon>Actinomycetota</taxon>
        <taxon>Coriobacteriia</taxon>
        <taxon>Eggerthellales</taxon>
        <taxon>Eggerthellaceae</taxon>
        <taxon>Eggerthella</taxon>
    </lineage>
</organism>
<keyword evidence="2" id="KW-0805">Transcription regulation</keyword>
<dbReference type="Pfam" id="PF03466">
    <property type="entry name" value="LysR_substrate"/>
    <property type="match status" value="1"/>
</dbReference>
<dbReference type="GO" id="GO:0003677">
    <property type="term" value="F:DNA binding"/>
    <property type="evidence" value="ECO:0007669"/>
    <property type="project" value="UniProtKB-KW"/>
</dbReference>
<keyword evidence="3" id="KW-0238">DNA-binding</keyword>
<accession>A0A369MG19</accession>